<accession>A0A2M4C8W1</accession>
<proteinExistence type="predicted"/>
<protein>
    <submittedName>
        <fullName evidence="2">Putative secreted protein</fullName>
    </submittedName>
</protein>
<keyword evidence="1" id="KW-0732">Signal</keyword>
<dbReference type="EMBL" id="GGFJ01012430">
    <property type="protein sequence ID" value="MBW61571.1"/>
    <property type="molecule type" value="Transcribed_RNA"/>
</dbReference>
<evidence type="ECO:0000256" key="1">
    <source>
        <dbReference type="SAM" id="SignalP"/>
    </source>
</evidence>
<evidence type="ECO:0000313" key="2">
    <source>
        <dbReference type="EMBL" id="MBW61571.1"/>
    </source>
</evidence>
<feature type="signal peptide" evidence="1">
    <location>
        <begin position="1"/>
        <end position="24"/>
    </location>
</feature>
<sequence>MVAIALWALTKILVQSSFLGCCTGQRIGRFSQTTHLHSADRITHSDWTTVSCARRRRRRRQYITKPLHTGAERRGKQTKTIRCHSVHHRTSSGGSLLLLFLLLL</sequence>
<reference evidence="2" key="1">
    <citation type="submission" date="2018-01" db="EMBL/GenBank/DDBJ databases">
        <title>An insight into the sialome of Amazonian anophelines.</title>
        <authorList>
            <person name="Ribeiro J.M."/>
            <person name="Scarpassa V."/>
            <person name="Calvo E."/>
        </authorList>
    </citation>
    <scope>NUCLEOTIDE SEQUENCE</scope>
    <source>
        <tissue evidence="2">Salivary glands</tissue>
    </source>
</reference>
<dbReference type="AlphaFoldDB" id="A0A2M4C8W1"/>
<organism evidence="2">
    <name type="scientific">Anopheles marajoara</name>
    <dbReference type="NCBI Taxonomy" id="58244"/>
    <lineage>
        <taxon>Eukaryota</taxon>
        <taxon>Metazoa</taxon>
        <taxon>Ecdysozoa</taxon>
        <taxon>Arthropoda</taxon>
        <taxon>Hexapoda</taxon>
        <taxon>Insecta</taxon>
        <taxon>Pterygota</taxon>
        <taxon>Neoptera</taxon>
        <taxon>Endopterygota</taxon>
        <taxon>Diptera</taxon>
        <taxon>Nematocera</taxon>
        <taxon>Culicoidea</taxon>
        <taxon>Culicidae</taxon>
        <taxon>Anophelinae</taxon>
        <taxon>Anopheles</taxon>
    </lineage>
</organism>
<name>A0A2M4C8W1_9DIPT</name>
<feature type="chain" id="PRO_5014663068" evidence="1">
    <location>
        <begin position="25"/>
        <end position="104"/>
    </location>
</feature>